<accession>A0A7G9WEP3</accession>
<dbReference type="AlphaFoldDB" id="A0A7G9WEP3"/>
<reference evidence="1 2" key="1">
    <citation type="submission" date="2020-08" db="EMBL/GenBank/DDBJ databases">
        <authorList>
            <person name="Ren C."/>
            <person name="Gu Y."/>
            <person name="Xu Y."/>
        </authorList>
    </citation>
    <scope>NUCLEOTIDE SEQUENCE [LARGE SCALE GENOMIC DNA]</scope>
    <source>
        <strain evidence="1 2">LBM18003</strain>
    </source>
</reference>
<keyword evidence="2" id="KW-1185">Reference proteome</keyword>
<evidence type="ECO:0000313" key="2">
    <source>
        <dbReference type="Proteomes" id="UP000516046"/>
    </source>
</evidence>
<dbReference type="EMBL" id="CP060696">
    <property type="protein sequence ID" value="QNO17155.1"/>
    <property type="molecule type" value="Genomic_DNA"/>
</dbReference>
<evidence type="ECO:0000313" key="1">
    <source>
        <dbReference type="EMBL" id="QNO17155.1"/>
    </source>
</evidence>
<protein>
    <submittedName>
        <fullName evidence="1">Uncharacterized protein</fullName>
    </submittedName>
</protein>
<dbReference type="Proteomes" id="UP000516046">
    <property type="component" value="Chromosome"/>
</dbReference>
<gene>
    <name evidence="1" type="ORF">H6X83_09340</name>
</gene>
<dbReference type="Pfam" id="PF19553">
    <property type="entry name" value="DUF6076"/>
    <property type="match status" value="1"/>
</dbReference>
<sequence>MANPDILNNTTLRIYFQGKEETFELQTYEDDKKLQVSAQQMPIGESVISFIYDDFEDVYEELRRTETVFLEINAGLQVHAHWDQLRKLALELINRHPFFGFASQILSQAAGQTIAIDMRLLSRLVPLYKQMRGNLMLLVKDCMNAEDQKASTYVDRYADLVLTHRLGDRSPLKYSMVVTEFLPTVQFPLWKKEGCDYPVIPTLQELRAQEVPLEMVDALYPRSLQDLYHFLISGYLKQGVCFKVCKNCGRYFAVNGSMNAEYCDRKIEGSQKTCRQMGAVRVYQQKQMKDPILRLYNRAYKTHNARIRYGRITREEFLEWSARARALRDKCLEGKISTDDFETWLKE</sequence>
<proteinExistence type="predicted"/>
<name>A0A7G9WEP3_9FIRM</name>
<dbReference type="InterPro" id="IPR045722">
    <property type="entry name" value="DUF6076"/>
</dbReference>
<dbReference type="RefSeq" id="WP_212506223.1">
    <property type="nucleotide sequence ID" value="NZ_CP060696.1"/>
</dbReference>
<organism evidence="1 2">
    <name type="scientific">Caproicibacterium amylolyticum</name>
    <dbReference type="NCBI Taxonomy" id="2766537"/>
    <lineage>
        <taxon>Bacteria</taxon>
        <taxon>Bacillati</taxon>
        <taxon>Bacillota</taxon>
        <taxon>Clostridia</taxon>
        <taxon>Eubacteriales</taxon>
        <taxon>Oscillospiraceae</taxon>
        <taxon>Caproicibacterium</taxon>
    </lineage>
</organism>
<dbReference type="KEGG" id="caml:H6X83_09340"/>